<name>A0A9D4K7Z2_DREPO</name>
<dbReference type="Gene3D" id="1.20.1070.10">
    <property type="entry name" value="Rhodopsin 7-helix transmembrane proteins"/>
    <property type="match status" value="1"/>
</dbReference>
<feature type="region of interest" description="Disordered" evidence="1">
    <location>
        <begin position="383"/>
        <end position="464"/>
    </location>
</feature>
<feature type="compositionally biased region" description="Polar residues" evidence="1">
    <location>
        <begin position="275"/>
        <end position="284"/>
    </location>
</feature>
<keyword evidence="2" id="KW-0472">Membrane</keyword>
<gene>
    <name evidence="3" type="ORF">DPMN_108011</name>
</gene>
<reference evidence="3" key="2">
    <citation type="submission" date="2020-11" db="EMBL/GenBank/DDBJ databases">
        <authorList>
            <person name="McCartney M.A."/>
            <person name="Auch B."/>
            <person name="Kono T."/>
            <person name="Mallez S."/>
            <person name="Becker A."/>
            <person name="Gohl D.M."/>
            <person name="Silverstein K.A.T."/>
            <person name="Koren S."/>
            <person name="Bechman K.B."/>
            <person name="Herman A."/>
            <person name="Abrahante J.E."/>
            <person name="Garbe J."/>
        </authorList>
    </citation>
    <scope>NUCLEOTIDE SEQUENCE</scope>
    <source>
        <strain evidence="3">Duluth1</strain>
        <tissue evidence="3">Whole animal</tissue>
    </source>
</reference>
<feature type="region of interest" description="Disordered" evidence="1">
    <location>
        <begin position="257"/>
        <end position="325"/>
    </location>
</feature>
<evidence type="ECO:0000256" key="1">
    <source>
        <dbReference type="SAM" id="MobiDB-lite"/>
    </source>
</evidence>
<reference evidence="3" key="1">
    <citation type="journal article" date="2019" name="bioRxiv">
        <title>The Genome of the Zebra Mussel, Dreissena polymorpha: A Resource for Invasive Species Research.</title>
        <authorList>
            <person name="McCartney M.A."/>
            <person name="Auch B."/>
            <person name="Kono T."/>
            <person name="Mallez S."/>
            <person name="Zhang Y."/>
            <person name="Obille A."/>
            <person name="Becker A."/>
            <person name="Abrahante J.E."/>
            <person name="Garbe J."/>
            <person name="Badalamenti J.P."/>
            <person name="Herman A."/>
            <person name="Mangelson H."/>
            <person name="Liachko I."/>
            <person name="Sullivan S."/>
            <person name="Sone E.D."/>
            <person name="Koren S."/>
            <person name="Silverstein K.A.T."/>
            <person name="Beckman K.B."/>
            <person name="Gohl D.M."/>
        </authorList>
    </citation>
    <scope>NUCLEOTIDE SEQUENCE</scope>
    <source>
        <strain evidence="3">Duluth1</strain>
        <tissue evidence="3">Whole animal</tissue>
    </source>
</reference>
<feature type="transmembrane region" description="Helical" evidence="2">
    <location>
        <begin position="195"/>
        <end position="217"/>
    </location>
</feature>
<keyword evidence="2" id="KW-1133">Transmembrane helix</keyword>
<dbReference type="OrthoDB" id="6101292at2759"/>
<dbReference type="AlphaFoldDB" id="A0A9D4K7Z2"/>
<proteinExistence type="predicted"/>
<feature type="transmembrane region" description="Helical" evidence="2">
    <location>
        <begin position="150"/>
        <end position="175"/>
    </location>
</feature>
<accession>A0A9D4K7Z2</accession>
<evidence type="ECO:0000313" key="4">
    <source>
        <dbReference type="Proteomes" id="UP000828390"/>
    </source>
</evidence>
<evidence type="ECO:0000256" key="2">
    <source>
        <dbReference type="SAM" id="Phobius"/>
    </source>
</evidence>
<protein>
    <submittedName>
        <fullName evidence="3">Uncharacterized protein</fullName>
    </submittedName>
</protein>
<dbReference type="SUPFAM" id="SSF81321">
    <property type="entry name" value="Family A G protein-coupled receptor-like"/>
    <property type="match status" value="1"/>
</dbReference>
<sequence length="622" mass="69449">MATDSPSNSSGLDLSSSASNKEIKLYSIVLSTTMLVLSILFGGGGCITVLIAIFFRRLHRKLRYILIGILLVVCSAFDFIWCPIEIARLLLHQRNALSGNEISIQTVSSLNYTSSAMYVLLLCALATIIVMICIQNLLKVVRKYDAIPKVKLGIILLLIWLITCIALTVTYVLITMDEKLQSESLSSSKAFHFKLGVQIVWFILMILLVSIMLAIHLHTKVWRERMVTEISNLHSNENFTVPSLIVKSVEEIDEEDIEESSVALPSPDIVKDSPGNGSPTSRCSKSALKKRSASPSSQKVLFADTPSPTRDAPSPKFGERLKKSQNHLDVNMAAILGRRRHTIAQITDPQLDHLQKAKNYNYVRKFSVDISALQAQLENPKIHNSFPFHSQQDIKNTDKESTERPISFGSQQKCNRRSRDEMLTSQEIKEEPENEFDHNEEETGQNPRRPENFPEPSVPSVPSPCASVRSMLSARDSICPTPPMISLTPINGEEKHIDINSVEENDIEDSNLSSQYAAERLHKPCKLSCLLVLTFVLSILPMFITEILWDLCLSNAAYLNTATCMTAISMAQTMIFPQVIFCVDASINKAVHISFVTARLFILGLVHKKEHVPTNDISDTEV</sequence>
<feature type="transmembrane region" description="Helical" evidence="2">
    <location>
        <begin position="529"/>
        <end position="549"/>
    </location>
</feature>
<keyword evidence="2" id="KW-0812">Transmembrane</keyword>
<evidence type="ECO:0000313" key="3">
    <source>
        <dbReference type="EMBL" id="KAH3834678.1"/>
    </source>
</evidence>
<dbReference type="EMBL" id="JAIWYP010000004">
    <property type="protein sequence ID" value="KAH3834678.1"/>
    <property type="molecule type" value="Genomic_DNA"/>
</dbReference>
<keyword evidence="4" id="KW-1185">Reference proteome</keyword>
<feature type="transmembrane region" description="Helical" evidence="2">
    <location>
        <begin position="62"/>
        <end position="81"/>
    </location>
</feature>
<comment type="caution">
    <text evidence="3">The sequence shown here is derived from an EMBL/GenBank/DDBJ whole genome shotgun (WGS) entry which is preliminary data.</text>
</comment>
<feature type="transmembrane region" description="Helical" evidence="2">
    <location>
        <begin position="116"/>
        <end position="138"/>
    </location>
</feature>
<organism evidence="3 4">
    <name type="scientific">Dreissena polymorpha</name>
    <name type="common">Zebra mussel</name>
    <name type="synonym">Mytilus polymorpha</name>
    <dbReference type="NCBI Taxonomy" id="45954"/>
    <lineage>
        <taxon>Eukaryota</taxon>
        <taxon>Metazoa</taxon>
        <taxon>Spiralia</taxon>
        <taxon>Lophotrochozoa</taxon>
        <taxon>Mollusca</taxon>
        <taxon>Bivalvia</taxon>
        <taxon>Autobranchia</taxon>
        <taxon>Heteroconchia</taxon>
        <taxon>Euheterodonta</taxon>
        <taxon>Imparidentia</taxon>
        <taxon>Neoheterodontei</taxon>
        <taxon>Myida</taxon>
        <taxon>Dreissenoidea</taxon>
        <taxon>Dreissenidae</taxon>
        <taxon>Dreissena</taxon>
    </lineage>
</organism>
<dbReference type="Proteomes" id="UP000828390">
    <property type="component" value="Unassembled WGS sequence"/>
</dbReference>
<feature type="transmembrane region" description="Helical" evidence="2">
    <location>
        <begin position="25"/>
        <end position="55"/>
    </location>
</feature>
<feature type="compositionally biased region" description="Basic and acidic residues" evidence="1">
    <location>
        <begin position="417"/>
        <end position="437"/>
    </location>
</feature>